<dbReference type="PANTHER" id="PTHR43591">
    <property type="entry name" value="METHYLTRANSFERASE"/>
    <property type="match status" value="1"/>
</dbReference>
<dbReference type="InterPro" id="IPR041698">
    <property type="entry name" value="Methyltransf_25"/>
</dbReference>
<sequence>MGKIHSKSSRVQNIPQDQYKRSCSLASISSLGSSNTTLAYEDTSSIKSLGSSKSVRSLDSSNATIACTGDTKSTIYIGDMHMYGKNEAQRYDECDRLNVIHFLIRNLWESNFSAPIEGLLTHSQAKSEFHGIDILPLYPQSIKPNNITFSKCNILQRLPYDDNVFDYVHMRFMGSSLTLSAWEYVVNELVRVLKPGGYVEICELDCYWVNEGPKARMLRSQKLIGQFNICLIASPLARRALQGNDRLTDFHQMKKDVPMGGWGGTLGDIFLENAKWFVKNLGNAVDSLGMSNERYEAIIDSAINEIELKGNVFDTIHRFWAKKL</sequence>
<dbReference type="PANTHER" id="PTHR43591:SF110">
    <property type="entry name" value="RHODANESE DOMAIN-CONTAINING PROTEIN"/>
    <property type="match status" value="1"/>
</dbReference>
<organism evidence="2 3">
    <name type="scientific">Cetraspora pellucida</name>
    <dbReference type="NCBI Taxonomy" id="1433469"/>
    <lineage>
        <taxon>Eukaryota</taxon>
        <taxon>Fungi</taxon>
        <taxon>Fungi incertae sedis</taxon>
        <taxon>Mucoromycota</taxon>
        <taxon>Glomeromycotina</taxon>
        <taxon>Glomeromycetes</taxon>
        <taxon>Diversisporales</taxon>
        <taxon>Gigasporaceae</taxon>
        <taxon>Cetraspora</taxon>
    </lineage>
</organism>
<dbReference type="InterPro" id="IPR029063">
    <property type="entry name" value="SAM-dependent_MTases_sf"/>
</dbReference>
<dbReference type="Pfam" id="PF13649">
    <property type="entry name" value="Methyltransf_25"/>
    <property type="match status" value="1"/>
</dbReference>
<accession>A0A9N9JCH4</accession>
<evidence type="ECO:0000313" key="3">
    <source>
        <dbReference type="Proteomes" id="UP000789759"/>
    </source>
</evidence>
<evidence type="ECO:0000259" key="1">
    <source>
        <dbReference type="Pfam" id="PF13649"/>
    </source>
</evidence>
<evidence type="ECO:0000313" key="2">
    <source>
        <dbReference type="EMBL" id="CAG8772300.1"/>
    </source>
</evidence>
<dbReference type="AlphaFoldDB" id="A0A9N9JCH4"/>
<keyword evidence="3" id="KW-1185">Reference proteome</keyword>
<dbReference type="EMBL" id="CAJVQA010022124">
    <property type="protein sequence ID" value="CAG8772300.1"/>
    <property type="molecule type" value="Genomic_DNA"/>
</dbReference>
<comment type="caution">
    <text evidence="2">The sequence shown here is derived from an EMBL/GenBank/DDBJ whole genome shotgun (WGS) entry which is preliminary data.</text>
</comment>
<dbReference type="Proteomes" id="UP000789759">
    <property type="component" value="Unassembled WGS sequence"/>
</dbReference>
<gene>
    <name evidence="2" type="ORF">CPELLU_LOCUS15938</name>
</gene>
<dbReference type="SUPFAM" id="SSF53335">
    <property type="entry name" value="S-adenosyl-L-methionine-dependent methyltransferases"/>
    <property type="match status" value="1"/>
</dbReference>
<reference evidence="2" key="1">
    <citation type="submission" date="2021-06" db="EMBL/GenBank/DDBJ databases">
        <authorList>
            <person name="Kallberg Y."/>
            <person name="Tangrot J."/>
            <person name="Rosling A."/>
        </authorList>
    </citation>
    <scope>NUCLEOTIDE SEQUENCE</scope>
    <source>
        <strain evidence="2">FL966</strain>
    </source>
</reference>
<feature type="domain" description="Methyltransferase" evidence="1">
    <location>
        <begin position="126"/>
        <end position="197"/>
    </location>
</feature>
<dbReference type="CDD" id="cd02440">
    <property type="entry name" value="AdoMet_MTases"/>
    <property type="match status" value="1"/>
</dbReference>
<proteinExistence type="predicted"/>
<dbReference type="OrthoDB" id="2013972at2759"/>
<protein>
    <submittedName>
        <fullName evidence="2">24929_t:CDS:1</fullName>
    </submittedName>
</protein>
<dbReference type="Gene3D" id="3.40.50.150">
    <property type="entry name" value="Vaccinia Virus protein VP39"/>
    <property type="match status" value="1"/>
</dbReference>
<name>A0A9N9JCH4_9GLOM</name>